<feature type="compositionally biased region" description="Basic and acidic residues" evidence="6">
    <location>
        <begin position="48"/>
        <end position="62"/>
    </location>
</feature>
<evidence type="ECO:0000313" key="9">
    <source>
        <dbReference type="Proteomes" id="UP000838412"/>
    </source>
</evidence>
<sequence>SPLHRTTTPGTFSAFLSVGKLCGTEMKIYVVITVAVVLLALVSDIDGQKRRSNDRQRDGGGKERRRQSRNRGNKLEKSSQCQDISEKQKQRKLRGARKAYEKTAPIVLAEQLKNDAGRRRRNAEMECPESAVPHDGDISQRAISPWAWELDVNVNRYPTEIAKAKCLCTACLVNGVQDYNYASEPIYSQMKVLRRTKCDRKDRWRYEVAWENIPVGCTCANPQS</sequence>
<evidence type="ECO:0000256" key="4">
    <source>
        <dbReference type="ARBA" id="ARBA00022525"/>
    </source>
</evidence>
<feature type="non-terminal residue" evidence="8">
    <location>
        <position position="1"/>
    </location>
</feature>
<dbReference type="PRINTS" id="PR01932">
    <property type="entry name" value="INTRLEUKIN17"/>
</dbReference>
<keyword evidence="5" id="KW-0732">Signal</keyword>
<dbReference type="GO" id="GO:0005125">
    <property type="term" value="F:cytokine activity"/>
    <property type="evidence" value="ECO:0007669"/>
    <property type="project" value="UniProtKB-KW"/>
</dbReference>
<keyword evidence="9" id="KW-1185">Reference proteome</keyword>
<keyword evidence="7" id="KW-1133">Transmembrane helix</keyword>
<feature type="region of interest" description="Disordered" evidence="6">
    <location>
        <begin position="115"/>
        <end position="136"/>
    </location>
</feature>
<dbReference type="EMBL" id="CAKMNS010000032">
    <property type="protein sequence ID" value="CAH1275361.1"/>
    <property type="molecule type" value="Genomic_DNA"/>
</dbReference>
<keyword evidence="3" id="KW-0202">Cytokine</keyword>
<dbReference type="SUPFAM" id="SSF57501">
    <property type="entry name" value="Cystine-knot cytokines"/>
    <property type="match status" value="1"/>
</dbReference>
<feature type="transmembrane region" description="Helical" evidence="7">
    <location>
        <begin position="28"/>
        <end position="47"/>
    </location>
</feature>
<gene>
    <name evidence="8" type="primary">IL17D</name>
    <name evidence="8" type="ORF">BLAG_LOCUS25739</name>
</gene>
<comment type="subcellular location">
    <subcellularLocation>
        <location evidence="1">Secreted</location>
    </subcellularLocation>
</comment>
<evidence type="ECO:0000256" key="2">
    <source>
        <dbReference type="ARBA" id="ARBA00007236"/>
    </source>
</evidence>
<feature type="region of interest" description="Disordered" evidence="6">
    <location>
        <begin position="48"/>
        <end position="98"/>
    </location>
</feature>
<dbReference type="Gene3D" id="2.10.90.10">
    <property type="entry name" value="Cystine-knot cytokines"/>
    <property type="match status" value="1"/>
</dbReference>
<keyword evidence="4" id="KW-0964">Secreted</keyword>
<dbReference type="InterPro" id="IPR020440">
    <property type="entry name" value="IL-17_chr"/>
</dbReference>
<dbReference type="OrthoDB" id="6038945at2759"/>
<comment type="similarity">
    <text evidence="2">Belongs to the IL-17 family.</text>
</comment>
<organism evidence="8 9">
    <name type="scientific">Branchiostoma lanceolatum</name>
    <name type="common">Common lancelet</name>
    <name type="synonym">Amphioxus lanceolatum</name>
    <dbReference type="NCBI Taxonomy" id="7740"/>
    <lineage>
        <taxon>Eukaryota</taxon>
        <taxon>Metazoa</taxon>
        <taxon>Chordata</taxon>
        <taxon>Cephalochordata</taxon>
        <taxon>Leptocardii</taxon>
        <taxon>Amphioxiformes</taxon>
        <taxon>Branchiostomatidae</taxon>
        <taxon>Branchiostoma</taxon>
    </lineage>
</organism>
<keyword evidence="7" id="KW-0812">Transmembrane</keyword>
<feature type="compositionally biased region" description="Basic residues" evidence="6">
    <location>
        <begin position="63"/>
        <end position="72"/>
    </location>
</feature>
<protein>
    <submittedName>
        <fullName evidence="8">IL17D protein</fullName>
    </submittedName>
</protein>
<evidence type="ECO:0000256" key="3">
    <source>
        <dbReference type="ARBA" id="ARBA00022514"/>
    </source>
</evidence>
<dbReference type="AlphaFoldDB" id="A0A8S4MMF3"/>
<dbReference type="Pfam" id="PF06083">
    <property type="entry name" value="IL17"/>
    <property type="match status" value="1"/>
</dbReference>
<name>A0A8S4MMF3_BRALA</name>
<evidence type="ECO:0000256" key="7">
    <source>
        <dbReference type="SAM" id="Phobius"/>
    </source>
</evidence>
<evidence type="ECO:0000256" key="1">
    <source>
        <dbReference type="ARBA" id="ARBA00004613"/>
    </source>
</evidence>
<dbReference type="InterPro" id="IPR010345">
    <property type="entry name" value="IL-17_fam"/>
</dbReference>
<keyword evidence="7" id="KW-0472">Membrane</keyword>
<proteinExistence type="inferred from homology"/>
<dbReference type="InterPro" id="IPR029034">
    <property type="entry name" value="Cystine-knot_cytokine"/>
</dbReference>
<accession>A0A8S4MMF3</accession>
<evidence type="ECO:0000256" key="6">
    <source>
        <dbReference type="SAM" id="MobiDB-lite"/>
    </source>
</evidence>
<evidence type="ECO:0000313" key="8">
    <source>
        <dbReference type="EMBL" id="CAH1275361.1"/>
    </source>
</evidence>
<dbReference type="GO" id="GO:0005615">
    <property type="term" value="C:extracellular space"/>
    <property type="evidence" value="ECO:0007669"/>
    <property type="project" value="UniProtKB-KW"/>
</dbReference>
<dbReference type="Proteomes" id="UP000838412">
    <property type="component" value="Unassembled WGS sequence"/>
</dbReference>
<reference evidence="8" key="1">
    <citation type="submission" date="2022-01" db="EMBL/GenBank/DDBJ databases">
        <authorList>
            <person name="Braso-Vives M."/>
        </authorList>
    </citation>
    <scope>NUCLEOTIDE SEQUENCE</scope>
</reference>
<comment type="caution">
    <text evidence="8">The sequence shown here is derived from an EMBL/GenBank/DDBJ whole genome shotgun (WGS) entry which is preliminary data.</text>
</comment>
<evidence type="ECO:0000256" key="5">
    <source>
        <dbReference type="ARBA" id="ARBA00022729"/>
    </source>
</evidence>